<reference evidence="1 2" key="1">
    <citation type="submission" date="2018-06" db="EMBL/GenBank/DDBJ databases">
        <authorList>
            <consortium name="Pathogen Informatics"/>
            <person name="Doyle S."/>
        </authorList>
    </citation>
    <scope>NUCLEOTIDE SEQUENCE [LARGE SCALE GENOMIC DNA]</scope>
    <source>
        <strain evidence="1 2">NCTC12026</strain>
    </source>
</reference>
<sequence length="71" mass="8293">MVPLQDSNTSQLTLFYNENIVFDKFYTNKYTNNYFSIIMPKLFYFPEIDIFANSGLFASKIDSGNSTLRPF</sequence>
<protein>
    <submittedName>
        <fullName evidence="1">Uncharacterized protein</fullName>
    </submittedName>
</protein>
<dbReference type="AlphaFoldDB" id="A0A379G5U7"/>
<evidence type="ECO:0000313" key="2">
    <source>
        <dbReference type="Proteomes" id="UP000255129"/>
    </source>
</evidence>
<organism evidence="1 2">
    <name type="scientific">Providencia rustigianii</name>
    <dbReference type="NCBI Taxonomy" id="158850"/>
    <lineage>
        <taxon>Bacteria</taxon>
        <taxon>Pseudomonadati</taxon>
        <taxon>Pseudomonadota</taxon>
        <taxon>Gammaproteobacteria</taxon>
        <taxon>Enterobacterales</taxon>
        <taxon>Morganellaceae</taxon>
        <taxon>Providencia</taxon>
    </lineage>
</organism>
<proteinExistence type="predicted"/>
<dbReference type="Proteomes" id="UP000255129">
    <property type="component" value="Unassembled WGS sequence"/>
</dbReference>
<evidence type="ECO:0000313" key="1">
    <source>
        <dbReference type="EMBL" id="SUC36424.1"/>
    </source>
</evidence>
<gene>
    <name evidence="1" type="ORF">NCTC12026_02849</name>
</gene>
<dbReference type="EMBL" id="UGUA01000002">
    <property type="protein sequence ID" value="SUC36424.1"/>
    <property type="molecule type" value="Genomic_DNA"/>
</dbReference>
<name>A0A379G5U7_9GAMM</name>
<accession>A0A379G5U7</accession>